<keyword evidence="14 16" id="KW-0472">Membrane</keyword>
<evidence type="ECO:0000256" key="12">
    <source>
        <dbReference type="ARBA" id="ARBA00023008"/>
    </source>
</evidence>
<dbReference type="Gene3D" id="3.30.70.100">
    <property type="match status" value="1"/>
</dbReference>
<protein>
    <recommendedName>
        <fullName evidence="3">P-type Cu(+) transporter</fullName>
        <ecNumber evidence="3">7.2.2.8</ecNumber>
    </recommendedName>
</protein>
<keyword evidence="7 16" id="KW-0547">Nucleotide-binding</keyword>
<dbReference type="InterPro" id="IPR044492">
    <property type="entry name" value="P_typ_ATPase_HD_dom"/>
</dbReference>
<evidence type="ECO:0000256" key="3">
    <source>
        <dbReference type="ARBA" id="ARBA00012517"/>
    </source>
</evidence>
<evidence type="ECO:0000256" key="6">
    <source>
        <dbReference type="ARBA" id="ARBA00022723"/>
    </source>
</evidence>
<evidence type="ECO:0000256" key="2">
    <source>
        <dbReference type="ARBA" id="ARBA00006024"/>
    </source>
</evidence>
<dbReference type="PANTHER" id="PTHR43520">
    <property type="entry name" value="ATP7, ISOFORM B"/>
    <property type="match status" value="1"/>
</dbReference>
<dbReference type="InterPro" id="IPR023299">
    <property type="entry name" value="ATPase_P-typ_cyto_dom_N"/>
</dbReference>
<dbReference type="SUPFAM" id="SSF55008">
    <property type="entry name" value="HMA, heavy metal-associated domain"/>
    <property type="match status" value="1"/>
</dbReference>
<keyword evidence="10" id="KW-1278">Translocase</keyword>
<dbReference type="GO" id="GO:0005524">
    <property type="term" value="F:ATP binding"/>
    <property type="evidence" value="ECO:0007669"/>
    <property type="project" value="UniProtKB-UniRule"/>
</dbReference>
<dbReference type="Proteomes" id="UP000242705">
    <property type="component" value="Unassembled WGS sequence"/>
</dbReference>
<dbReference type="InterPro" id="IPR006121">
    <property type="entry name" value="HMA_dom"/>
</dbReference>
<evidence type="ECO:0000256" key="10">
    <source>
        <dbReference type="ARBA" id="ARBA00022967"/>
    </source>
</evidence>
<sequence>MTEDTQQVQYKVGGMACSFCATSITKGLSRMPGIINASVSLAHEEALIEFNPKILTDDQIRQTLSDLGYTIRDPRRVKAYEEQQKEIDWERRRLWFAGTMTALSLILMSVLWLHLVSLNIIRPFMTIVMPLFALITILGPGYYILKMAWHSLKRGILNQHVLLEFGAFSGFFGGILGLIGHAAHIPALEFPAPDFFAVATFITTYHILSGYASLLVRTKASRSVMKLLELQPAMATVIRNGLEQTVPIDDIAVGEIIRIRPGEAIPLDGRVIDGSSTVNESLVTGESLPVDKTVGTDVIGGSLNLTGSLMVLVTRVGEESFLQQIAHQIEEARAKKPGILQLVDRVLAVYVPGVLAAAALAILIWTLGDYMVSGHMDITRGIFAMLAVFVMGYPCALGMATPLAMIRGGGMAAEHGILIRGGEAFQVLKDIQWVALDKTGTLTEGRPSVTQVIPLEGTSEPYLLKIAAIAENPSEHPLSRAVVQYAEQEGLDIPTVDDFQSFPGKGLQATWEGRHLKVGSPRFLEEEGINLDGHEIQIKSLQAQGNTVVGVAENDTLLGFIAIADTIKPDALEAVNHLKKLGIKPIMLTGDNQYTARAVAQAVGINDFRAEILPSEKAHAVRELQQFGHRVMMVGDGINDAPALTQADVGVAIGAGTDIAMESADVIIMGDRLSAVPQAIMIGRNSYHKTVQNIALAFSFNGIGIPLAMTGLIGPSWAMLAMVISVSTVLINSFLGGKLSSPPQHLISSVTSYPIKAKG</sequence>
<dbReference type="Gene3D" id="3.40.1110.10">
    <property type="entry name" value="Calcium-transporting ATPase, cytoplasmic domain N"/>
    <property type="match status" value="1"/>
</dbReference>
<evidence type="ECO:0000256" key="5">
    <source>
        <dbReference type="ARBA" id="ARBA00022692"/>
    </source>
</evidence>
<feature type="transmembrane region" description="Helical" evidence="16">
    <location>
        <begin position="161"/>
        <end position="183"/>
    </location>
</feature>
<keyword evidence="9 16" id="KW-0067">ATP-binding</keyword>
<keyword evidence="4" id="KW-0813">Transport</keyword>
<keyword evidence="6 16" id="KW-0479">Metal-binding</keyword>
<dbReference type="SFLD" id="SFLDF00027">
    <property type="entry name" value="p-type_atpase"/>
    <property type="match status" value="1"/>
</dbReference>
<dbReference type="Gene3D" id="2.70.150.10">
    <property type="entry name" value="Calcium-transporting ATPase, cytoplasmic transduction domain A"/>
    <property type="match status" value="1"/>
</dbReference>
<dbReference type="AlphaFoldDB" id="A0A2T2WP80"/>
<evidence type="ECO:0000313" key="18">
    <source>
        <dbReference type="EMBL" id="PSR24042.1"/>
    </source>
</evidence>
<dbReference type="SUPFAM" id="SSF81653">
    <property type="entry name" value="Calcium ATPase, transduction domain A"/>
    <property type="match status" value="1"/>
</dbReference>
<keyword evidence="13" id="KW-0406">Ion transport</keyword>
<evidence type="ECO:0000256" key="14">
    <source>
        <dbReference type="ARBA" id="ARBA00023136"/>
    </source>
</evidence>
<dbReference type="PANTHER" id="PTHR43520:SF8">
    <property type="entry name" value="P-TYPE CU(+) TRANSPORTER"/>
    <property type="match status" value="1"/>
</dbReference>
<evidence type="ECO:0000313" key="19">
    <source>
        <dbReference type="Proteomes" id="UP000242705"/>
    </source>
</evidence>
<evidence type="ECO:0000256" key="13">
    <source>
        <dbReference type="ARBA" id="ARBA00023065"/>
    </source>
</evidence>
<evidence type="ECO:0000256" key="8">
    <source>
        <dbReference type="ARBA" id="ARBA00022796"/>
    </source>
</evidence>
<comment type="subcellular location">
    <subcellularLocation>
        <location evidence="1">Cell membrane</location>
        <topology evidence="1">Multi-pass membrane protein</topology>
    </subcellularLocation>
</comment>
<evidence type="ECO:0000256" key="16">
    <source>
        <dbReference type="RuleBase" id="RU362081"/>
    </source>
</evidence>
<organism evidence="18 19">
    <name type="scientific">Sulfobacillus thermosulfidooxidans</name>
    <dbReference type="NCBI Taxonomy" id="28034"/>
    <lineage>
        <taxon>Bacteria</taxon>
        <taxon>Bacillati</taxon>
        <taxon>Bacillota</taxon>
        <taxon>Clostridia</taxon>
        <taxon>Eubacteriales</taxon>
        <taxon>Clostridiales Family XVII. Incertae Sedis</taxon>
        <taxon>Sulfobacillus</taxon>
    </lineage>
</organism>
<evidence type="ECO:0000259" key="17">
    <source>
        <dbReference type="PROSITE" id="PS50846"/>
    </source>
</evidence>
<feature type="transmembrane region" description="Helical" evidence="16">
    <location>
        <begin position="127"/>
        <end position="149"/>
    </location>
</feature>
<dbReference type="InterPro" id="IPR036163">
    <property type="entry name" value="HMA_dom_sf"/>
</dbReference>
<keyword evidence="16" id="KW-1003">Cell membrane</keyword>
<dbReference type="PROSITE" id="PS50846">
    <property type="entry name" value="HMA_2"/>
    <property type="match status" value="1"/>
</dbReference>
<dbReference type="InterPro" id="IPR023298">
    <property type="entry name" value="ATPase_P-typ_TM_dom_sf"/>
</dbReference>
<dbReference type="GO" id="GO:0140581">
    <property type="term" value="F:P-type monovalent copper transporter activity"/>
    <property type="evidence" value="ECO:0007669"/>
    <property type="project" value="UniProtKB-EC"/>
</dbReference>
<feature type="transmembrane region" description="Helical" evidence="16">
    <location>
        <begin position="719"/>
        <end position="737"/>
    </location>
</feature>
<evidence type="ECO:0000256" key="1">
    <source>
        <dbReference type="ARBA" id="ARBA00004651"/>
    </source>
</evidence>
<keyword evidence="5 16" id="KW-0812">Transmembrane</keyword>
<dbReference type="SFLD" id="SFLDG00002">
    <property type="entry name" value="C1.7:_P-type_atpase_like"/>
    <property type="match status" value="1"/>
</dbReference>
<evidence type="ECO:0000256" key="4">
    <source>
        <dbReference type="ARBA" id="ARBA00022448"/>
    </source>
</evidence>
<dbReference type="SUPFAM" id="SSF81665">
    <property type="entry name" value="Calcium ATPase, transmembrane domain M"/>
    <property type="match status" value="1"/>
</dbReference>
<dbReference type="Pfam" id="PF00403">
    <property type="entry name" value="HMA"/>
    <property type="match status" value="1"/>
</dbReference>
<dbReference type="GO" id="GO:0043682">
    <property type="term" value="F:P-type divalent copper transporter activity"/>
    <property type="evidence" value="ECO:0007669"/>
    <property type="project" value="TreeGrafter"/>
</dbReference>
<dbReference type="EMBL" id="PXYX01000062">
    <property type="protein sequence ID" value="PSR24042.1"/>
    <property type="molecule type" value="Genomic_DNA"/>
</dbReference>
<dbReference type="SFLD" id="SFLDS00003">
    <property type="entry name" value="Haloacid_Dehalogenase"/>
    <property type="match status" value="1"/>
</dbReference>
<feature type="transmembrane region" description="Helical" evidence="16">
    <location>
        <begin position="382"/>
        <end position="406"/>
    </location>
</feature>
<keyword evidence="12" id="KW-0186">Copper</keyword>
<dbReference type="Pfam" id="PF00702">
    <property type="entry name" value="Hydrolase"/>
    <property type="match status" value="1"/>
</dbReference>
<dbReference type="InterPro" id="IPR001757">
    <property type="entry name" value="P_typ_ATPase"/>
</dbReference>
<dbReference type="InterPro" id="IPR027256">
    <property type="entry name" value="P-typ_ATPase_IB"/>
</dbReference>
<dbReference type="InterPro" id="IPR059000">
    <property type="entry name" value="ATPase_P-type_domA"/>
</dbReference>
<comment type="catalytic activity">
    <reaction evidence="15">
        <text>Cu(+)(in) + ATP + H2O = Cu(+)(out) + ADP + phosphate + H(+)</text>
        <dbReference type="Rhea" id="RHEA:25792"/>
        <dbReference type="ChEBI" id="CHEBI:15377"/>
        <dbReference type="ChEBI" id="CHEBI:15378"/>
        <dbReference type="ChEBI" id="CHEBI:30616"/>
        <dbReference type="ChEBI" id="CHEBI:43474"/>
        <dbReference type="ChEBI" id="CHEBI:49552"/>
        <dbReference type="ChEBI" id="CHEBI:456216"/>
        <dbReference type="EC" id="7.2.2.8"/>
    </reaction>
</comment>
<evidence type="ECO:0000256" key="11">
    <source>
        <dbReference type="ARBA" id="ARBA00022989"/>
    </source>
</evidence>
<dbReference type="NCBIfam" id="TIGR01525">
    <property type="entry name" value="ATPase-IB_hvy"/>
    <property type="match status" value="1"/>
</dbReference>
<dbReference type="NCBIfam" id="TIGR01494">
    <property type="entry name" value="ATPase_P-type"/>
    <property type="match status" value="1"/>
</dbReference>
<dbReference type="GO" id="GO:0005507">
    <property type="term" value="F:copper ion binding"/>
    <property type="evidence" value="ECO:0007669"/>
    <property type="project" value="TreeGrafter"/>
</dbReference>
<dbReference type="GO" id="GO:0005886">
    <property type="term" value="C:plasma membrane"/>
    <property type="evidence" value="ECO:0007669"/>
    <property type="project" value="UniProtKB-SubCell"/>
</dbReference>
<dbReference type="FunFam" id="3.30.70.100:FF:000001">
    <property type="entry name" value="ATPase copper transporting beta"/>
    <property type="match status" value="1"/>
</dbReference>
<name>A0A2T2WP80_SULTH</name>
<reference evidence="18 19" key="1">
    <citation type="journal article" date="2014" name="BMC Genomics">
        <title>Comparison of environmental and isolate Sulfobacillus genomes reveals diverse carbon, sulfur, nitrogen, and hydrogen metabolisms.</title>
        <authorList>
            <person name="Justice N.B."/>
            <person name="Norman A."/>
            <person name="Brown C.T."/>
            <person name="Singh A."/>
            <person name="Thomas B.C."/>
            <person name="Banfield J.F."/>
        </authorList>
    </citation>
    <scope>NUCLEOTIDE SEQUENCE [LARGE SCALE GENOMIC DNA]</scope>
    <source>
        <strain evidence="18">AMDSBA5</strain>
    </source>
</reference>
<feature type="domain" description="HMA" evidence="17">
    <location>
        <begin position="6"/>
        <end position="72"/>
    </location>
</feature>
<dbReference type="PROSITE" id="PS00154">
    <property type="entry name" value="ATPASE_E1_E2"/>
    <property type="match status" value="1"/>
</dbReference>
<comment type="similarity">
    <text evidence="2 16">Belongs to the cation transport ATPase (P-type) (TC 3.A.3) family. Type IB subfamily.</text>
</comment>
<dbReference type="FunFam" id="3.40.50.1000:FF:000144">
    <property type="entry name" value="copper-transporting ATPase 1 isoform X2"/>
    <property type="match status" value="1"/>
</dbReference>
<gene>
    <name evidence="18" type="ORF">C7B47_15460</name>
</gene>
<dbReference type="GO" id="GO:0055070">
    <property type="term" value="P:copper ion homeostasis"/>
    <property type="evidence" value="ECO:0007669"/>
    <property type="project" value="TreeGrafter"/>
</dbReference>
<accession>A0A2T2WP80</accession>
<evidence type="ECO:0000256" key="9">
    <source>
        <dbReference type="ARBA" id="ARBA00022840"/>
    </source>
</evidence>
<dbReference type="InterPro" id="IPR018303">
    <property type="entry name" value="ATPase_P-typ_P_site"/>
</dbReference>
<dbReference type="CDD" id="cd00371">
    <property type="entry name" value="HMA"/>
    <property type="match status" value="1"/>
</dbReference>
<dbReference type="PRINTS" id="PR00120">
    <property type="entry name" value="HATPASE"/>
</dbReference>
<dbReference type="EC" id="7.2.2.8" evidence="3"/>
<dbReference type="SUPFAM" id="SSF56784">
    <property type="entry name" value="HAD-like"/>
    <property type="match status" value="1"/>
</dbReference>
<dbReference type="InterPro" id="IPR023214">
    <property type="entry name" value="HAD_sf"/>
</dbReference>
<dbReference type="FunFam" id="2.70.150.10:FF:000002">
    <property type="entry name" value="Copper-transporting ATPase 1, putative"/>
    <property type="match status" value="1"/>
</dbReference>
<dbReference type="PRINTS" id="PR00119">
    <property type="entry name" value="CATATPASE"/>
</dbReference>
<dbReference type="NCBIfam" id="TIGR01511">
    <property type="entry name" value="ATPase-IB1_Cu"/>
    <property type="match status" value="1"/>
</dbReference>
<dbReference type="InterPro" id="IPR036412">
    <property type="entry name" value="HAD-like_sf"/>
</dbReference>
<feature type="transmembrane region" description="Helical" evidence="16">
    <location>
        <begin position="346"/>
        <end position="367"/>
    </location>
</feature>
<keyword evidence="8" id="KW-0187">Copper transport</keyword>
<feature type="transmembrane region" description="Helical" evidence="16">
    <location>
        <begin position="195"/>
        <end position="216"/>
    </location>
</feature>
<evidence type="ECO:0000256" key="15">
    <source>
        <dbReference type="ARBA" id="ARBA00049289"/>
    </source>
</evidence>
<comment type="caution">
    <text evidence="18">The sequence shown here is derived from an EMBL/GenBank/DDBJ whole genome shotgun (WGS) entry which is preliminary data.</text>
</comment>
<dbReference type="Pfam" id="PF00122">
    <property type="entry name" value="E1-E2_ATPase"/>
    <property type="match status" value="1"/>
</dbReference>
<dbReference type="Gene3D" id="3.40.50.1000">
    <property type="entry name" value="HAD superfamily/HAD-like"/>
    <property type="match status" value="1"/>
</dbReference>
<feature type="transmembrane region" description="Helical" evidence="16">
    <location>
        <begin position="694"/>
        <end position="713"/>
    </location>
</feature>
<proteinExistence type="inferred from homology"/>
<dbReference type="GO" id="GO:0016887">
    <property type="term" value="F:ATP hydrolysis activity"/>
    <property type="evidence" value="ECO:0007669"/>
    <property type="project" value="InterPro"/>
</dbReference>
<dbReference type="InterPro" id="IPR008250">
    <property type="entry name" value="ATPase_P-typ_transduc_dom_A_sf"/>
</dbReference>
<evidence type="ECO:0000256" key="7">
    <source>
        <dbReference type="ARBA" id="ARBA00022741"/>
    </source>
</evidence>
<keyword evidence="11 16" id="KW-1133">Transmembrane helix</keyword>
<feature type="transmembrane region" description="Helical" evidence="16">
    <location>
        <begin position="94"/>
        <end position="115"/>
    </location>
</feature>